<dbReference type="Proteomes" id="UP001161423">
    <property type="component" value="Unassembled WGS sequence"/>
</dbReference>
<evidence type="ECO:0000313" key="1">
    <source>
        <dbReference type="EMBL" id="GLP98629.1"/>
    </source>
</evidence>
<organism evidence="1 2">
    <name type="scientific">Methylophaga thalassica</name>
    <dbReference type="NCBI Taxonomy" id="40223"/>
    <lineage>
        <taxon>Bacteria</taxon>
        <taxon>Pseudomonadati</taxon>
        <taxon>Pseudomonadota</taxon>
        <taxon>Gammaproteobacteria</taxon>
        <taxon>Thiotrichales</taxon>
        <taxon>Piscirickettsiaceae</taxon>
        <taxon>Methylophaga</taxon>
    </lineage>
</organism>
<protein>
    <submittedName>
        <fullName evidence="1">Uncharacterized protein</fullName>
    </submittedName>
</protein>
<proteinExistence type="predicted"/>
<sequence length="91" mass="10139">MVTGHMRQNSCRWIAQTLSAWLSGLTSPFKKIRRSLSTEALKIKHSQTIDFQNLDQVVCPLDSGFCDDASDIEMPISALNLNNVAIADRNC</sequence>
<comment type="caution">
    <text evidence="1">The sequence shown here is derived from an EMBL/GenBank/DDBJ whole genome shotgun (WGS) entry which is preliminary data.</text>
</comment>
<gene>
    <name evidence="1" type="ORF">GCM10007891_04830</name>
</gene>
<reference evidence="1" key="2">
    <citation type="submission" date="2023-01" db="EMBL/GenBank/DDBJ databases">
        <title>Draft genome sequence of Methylophaga thalassica strain NBRC 102424.</title>
        <authorList>
            <person name="Sun Q."/>
            <person name="Mori K."/>
        </authorList>
    </citation>
    <scope>NUCLEOTIDE SEQUENCE</scope>
    <source>
        <strain evidence="1">NBRC 102424</strain>
    </source>
</reference>
<accession>A0ABQ5TSW2</accession>
<keyword evidence="2" id="KW-1185">Reference proteome</keyword>
<name>A0ABQ5TSW2_9GAMM</name>
<evidence type="ECO:0000313" key="2">
    <source>
        <dbReference type="Proteomes" id="UP001161423"/>
    </source>
</evidence>
<dbReference type="EMBL" id="BSND01000003">
    <property type="protein sequence ID" value="GLP98629.1"/>
    <property type="molecule type" value="Genomic_DNA"/>
</dbReference>
<reference evidence="1" key="1">
    <citation type="journal article" date="2014" name="Int. J. Syst. Evol. Microbiol.">
        <title>Complete genome of a new Firmicutes species belonging to the dominant human colonic microbiota ('Ruminococcus bicirculans') reveals two chromosomes and a selective capacity to utilize plant glucans.</title>
        <authorList>
            <consortium name="NISC Comparative Sequencing Program"/>
            <person name="Wegmann U."/>
            <person name="Louis P."/>
            <person name="Goesmann A."/>
            <person name="Henrissat B."/>
            <person name="Duncan S.H."/>
            <person name="Flint H.J."/>
        </authorList>
    </citation>
    <scope>NUCLEOTIDE SEQUENCE</scope>
    <source>
        <strain evidence="1">NBRC 102424</strain>
    </source>
</reference>